<proteinExistence type="predicted"/>
<dbReference type="GO" id="GO:0004519">
    <property type="term" value="F:endonuclease activity"/>
    <property type="evidence" value="ECO:0007669"/>
    <property type="project" value="UniProtKB-KW"/>
</dbReference>
<keyword evidence="2" id="KW-0378">Hydrolase</keyword>
<dbReference type="SMART" id="SM00507">
    <property type="entry name" value="HNHc"/>
    <property type="match status" value="1"/>
</dbReference>
<keyword evidence="2" id="KW-0255">Endonuclease</keyword>
<protein>
    <submittedName>
        <fullName evidence="2">HNH endonuclease</fullName>
    </submittedName>
</protein>
<organism evidence="2 3">
    <name type="scientific">Massilia antarctica</name>
    <dbReference type="NCBI Taxonomy" id="2765360"/>
    <lineage>
        <taxon>Bacteria</taxon>
        <taxon>Pseudomonadati</taxon>
        <taxon>Pseudomonadota</taxon>
        <taxon>Betaproteobacteria</taxon>
        <taxon>Burkholderiales</taxon>
        <taxon>Oxalobacteraceae</taxon>
        <taxon>Telluria group</taxon>
        <taxon>Massilia</taxon>
    </lineage>
</organism>
<evidence type="ECO:0000313" key="3">
    <source>
        <dbReference type="Proteomes" id="UP000662888"/>
    </source>
</evidence>
<accession>A0AA48WJP8</accession>
<dbReference type="InterPro" id="IPR002711">
    <property type="entry name" value="HNH"/>
</dbReference>
<name>A0AA48WJP8_9BURK</name>
<dbReference type="CDD" id="cd00085">
    <property type="entry name" value="HNHc"/>
    <property type="match status" value="1"/>
</dbReference>
<sequence>MKLQTLKPRLKVASPGRALPVASAQVAQRLRGSAGVADRIKIRTRDCGLCQMCKRPGYLVDHIKPLCEGGTNEDSNKQLLCAPCHDVKSAREAAARAAGESVR</sequence>
<reference evidence="2 3" key="1">
    <citation type="submission" date="2020-11" db="EMBL/GenBank/DDBJ databases">
        <authorList>
            <person name="Sun Q."/>
        </authorList>
    </citation>
    <scope>NUCLEOTIDE SEQUENCE [LARGE SCALE GENOMIC DNA]</scope>
    <source>
        <strain evidence="2 3">P8398</strain>
    </source>
</reference>
<dbReference type="Proteomes" id="UP000662888">
    <property type="component" value="Chromosome"/>
</dbReference>
<dbReference type="InterPro" id="IPR003615">
    <property type="entry name" value="HNH_nuc"/>
</dbReference>
<dbReference type="EMBL" id="CP065053">
    <property type="protein sequence ID" value="QPI52912.1"/>
    <property type="molecule type" value="Genomic_DNA"/>
</dbReference>
<dbReference type="Pfam" id="PF01844">
    <property type="entry name" value="HNH"/>
    <property type="match status" value="1"/>
</dbReference>
<dbReference type="Gene3D" id="1.10.30.50">
    <property type="match status" value="1"/>
</dbReference>
<keyword evidence="3" id="KW-1185">Reference proteome</keyword>
<keyword evidence="2" id="KW-0540">Nuclease</keyword>
<evidence type="ECO:0000259" key="1">
    <source>
        <dbReference type="SMART" id="SM00507"/>
    </source>
</evidence>
<feature type="domain" description="HNH nuclease" evidence="1">
    <location>
        <begin position="37"/>
        <end position="86"/>
    </location>
</feature>
<evidence type="ECO:0000313" key="2">
    <source>
        <dbReference type="EMBL" id="QPI52912.1"/>
    </source>
</evidence>
<gene>
    <name evidence="2" type="ORF">IV454_16325</name>
</gene>